<dbReference type="OrthoDB" id="365719at2759"/>
<feature type="compositionally biased region" description="Polar residues" evidence="1">
    <location>
        <begin position="666"/>
        <end position="683"/>
    </location>
</feature>
<name>J4DNJ1_THEOR</name>
<proteinExistence type="predicted"/>
<feature type="compositionally biased region" description="Low complexity" evidence="1">
    <location>
        <begin position="690"/>
        <end position="702"/>
    </location>
</feature>
<feature type="region of interest" description="Disordered" evidence="1">
    <location>
        <begin position="140"/>
        <end position="159"/>
    </location>
</feature>
<feature type="compositionally biased region" description="Low complexity" evidence="1">
    <location>
        <begin position="61"/>
        <end position="73"/>
    </location>
</feature>
<dbReference type="GeneID" id="20713416"/>
<dbReference type="AlphaFoldDB" id="J4DNJ1"/>
<dbReference type="STRING" id="869250.J4DNJ1"/>
<protein>
    <submittedName>
        <fullName evidence="2">Uncharacterized protein</fullName>
    </submittedName>
</protein>
<reference evidence="2 3" key="1">
    <citation type="journal article" date="2012" name="MBio">
        <title>Comparative genome analysis of three eukaryotic parasites with differing abilities to transform leukocytes reveals key mediators of Theileria-induced leukocyte transformation.</title>
        <authorList>
            <person name="Hayashida K."/>
            <person name="Hara Y."/>
            <person name="Abe T."/>
            <person name="Yamasaki C."/>
            <person name="Toyoda A."/>
            <person name="Kosuge T."/>
            <person name="Suzuki Y."/>
            <person name="Sato Y."/>
            <person name="Kawashima S."/>
            <person name="Katayama T."/>
            <person name="Wakaguri H."/>
            <person name="Inoue N."/>
            <person name="Homma K."/>
            <person name="Tada-Umezaki M."/>
            <person name="Yagi Y."/>
            <person name="Fujii Y."/>
            <person name="Habara T."/>
            <person name="Kanehisa M."/>
            <person name="Watanabe H."/>
            <person name="Ito K."/>
            <person name="Gojobori T."/>
            <person name="Sugawara H."/>
            <person name="Imanishi T."/>
            <person name="Weir W."/>
            <person name="Gardner M."/>
            <person name="Pain A."/>
            <person name="Shiels B."/>
            <person name="Hattori M."/>
            <person name="Nene V."/>
            <person name="Sugimoto C."/>
        </authorList>
    </citation>
    <scope>NUCLEOTIDE SEQUENCE [LARGE SCALE GENOMIC DNA]</scope>
    <source>
        <strain evidence="2 3">Shintoku</strain>
    </source>
</reference>
<feature type="region of interest" description="Disordered" evidence="1">
    <location>
        <begin position="655"/>
        <end position="719"/>
    </location>
</feature>
<evidence type="ECO:0000256" key="1">
    <source>
        <dbReference type="SAM" id="MobiDB-lite"/>
    </source>
</evidence>
<dbReference type="Proteomes" id="UP000003786">
    <property type="component" value="Chromosome 1"/>
</dbReference>
<feature type="region of interest" description="Disordered" evidence="1">
    <location>
        <begin position="61"/>
        <end position="125"/>
    </location>
</feature>
<feature type="compositionally biased region" description="Polar residues" evidence="1">
    <location>
        <begin position="932"/>
        <end position="943"/>
    </location>
</feature>
<feature type="compositionally biased region" description="Basic and acidic residues" evidence="1">
    <location>
        <begin position="919"/>
        <end position="931"/>
    </location>
</feature>
<feature type="region of interest" description="Disordered" evidence="1">
    <location>
        <begin position="991"/>
        <end position="1012"/>
    </location>
</feature>
<dbReference type="eggNOG" id="ENOG502QXDU">
    <property type="taxonomic scope" value="Eukaryota"/>
</dbReference>
<evidence type="ECO:0000313" key="3">
    <source>
        <dbReference type="Proteomes" id="UP000003786"/>
    </source>
</evidence>
<gene>
    <name evidence="2" type="ORF">TOT_010000512</name>
</gene>
<organism evidence="2 3">
    <name type="scientific">Theileria orientalis strain Shintoku</name>
    <dbReference type="NCBI Taxonomy" id="869250"/>
    <lineage>
        <taxon>Eukaryota</taxon>
        <taxon>Sar</taxon>
        <taxon>Alveolata</taxon>
        <taxon>Apicomplexa</taxon>
        <taxon>Aconoidasida</taxon>
        <taxon>Piroplasmida</taxon>
        <taxon>Theileriidae</taxon>
        <taxon>Theileria</taxon>
    </lineage>
</organism>
<feature type="region of interest" description="Disordered" evidence="1">
    <location>
        <begin position="918"/>
        <end position="951"/>
    </location>
</feature>
<feature type="compositionally biased region" description="Basic and acidic residues" evidence="1">
    <location>
        <begin position="108"/>
        <end position="121"/>
    </location>
</feature>
<feature type="compositionally biased region" description="Basic and acidic residues" evidence="1">
    <location>
        <begin position="141"/>
        <end position="153"/>
    </location>
</feature>
<feature type="region of interest" description="Disordered" evidence="1">
    <location>
        <begin position="369"/>
        <end position="395"/>
    </location>
</feature>
<sequence length="1012" mass="109764">MSNVVDLLTSLLEQVTPSKNHTSDQWSNLISELKNNLKESRASITNATDPLTESLSTILSALQSSRSSGSSESSTDENKPEASQSRQEYIKKTKTTHKSEGEQSGSAGKEREHLPESELHNTQKRKYSLTSVFKTFFGKGKIGESRDGDHSNEDTSASEGAGKIIMGLERKTKPLKKAMKRLRTSSLSNYTKELYPFGSLNLPKRGEADVPWEYRDENAMEEVSGRVPPLNFKLLMPHEHVTTPESSVNSPGSSFKKAKTETAADKEFDIAKIISAISSRGHSNVVEDEDDNKIGTEGTSGIDDAIEVDYNVAGTEGSMLLYENNREVGEGVSAEGVVGAIEGVGVAPDSVALSTTDVAKKHVPEVVGDGVAAGTSGGEGASVGDGGSGAQKDGDGDRYGLIVGVGDRGVVALNEGSTGTTAIAETVATNLPGLEIKYDSKVEATPAGTASGGPVADAKRQREFKECPREFINKMRESKEHVYTPLKEINNSTNKVNLYLVATEMIKSKLFIFKRKMYVFNYNAVDPSVYFNQSYVNPEVDYSIQILAPIDGVHHHINFGDILRLKRVDAHVKHEKGKKYVNILIPDKCNPTVRASVTLVGARPMGEVADNAEVAEGNETLSVGGESHTSCSDDVVLVEERLVIDGNMANVRRRSGDRREFEDNYVGNSSNTNEYSDANTTSSIREDSGSGDITGTSDGITDNTGANSGDLGTSEVSVDGTDSATTAITTTANAAAPTNTANTGGSSTGSTTSVNTCSTTEVTHAGAKDVDSDNFELWKRNAITVIGSDKLSYTMKDYNILMYMKEYAKRLDPVKVFRRPDLLRKLSEANSENLDFIVKVHNVSKDYTFIVSDATAKALVVELDPMLIENVFRSYNPVKKGDWIKLRSFYKAEGCSSLTLRPSSFACITRLPPMSQKVVGDEQARSSEKNVNRANSSKVNGLSGSKKENGRTRTVNLEVWTRTSCLNNSFPKRIKKSQSFIEKLLSTQHTVTFQKASPEPEKVEKEEGEISQ</sequence>
<dbReference type="EMBL" id="AP011946">
    <property type="protein sequence ID" value="BAM39049.1"/>
    <property type="molecule type" value="Genomic_DNA"/>
</dbReference>
<dbReference type="KEGG" id="tot:TOT_010000512"/>
<feature type="region of interest" description="Disordered" evidence="1">
    <location>
        <begin position="736"/>
        <end position="756"/>
    </location>
</feature>
<accession>J4DNJ1</accession>
<feature type="compositionally biased region" description="Polar residues" evidence="1">
    <location>
        <begin position="703"/>
        <end position="719"/>
    </location>
</feature>
<dbReference type="RefSeq" id="XP_009689350.1">
    <property type="nucleotide sequence ID" value="XM_009691055.1"/>
</dbReference>
<feature type="compositionally biased region" description="Gly residues" evidence="1">
    <location>
        <begin position="375"/>
        <end position="389"/>
    </location>
</feature>
<keyword evidence="3" id="KW-1185">Reference proteome</keyword>
<dbReference type="VEuPathDB" id="PiroplasmaDB:TOT_010000512"/>
<evidence type="ECO:0000313" key="2">
    <source>
        <dbReference type="EMBL" id="BAM39049.1"/>
    </source>
</evidence>